<evidence type="ECO:0000313" key="3">
    <source>
        <dbReference type="EMBL" id="KAK0474396.1"/>
    </source>
</evidence>
<dbReference type="PANTHER" id="PTHR48104:SF30">
    <property type="entry name" value="METACASPASE-1"/>
    <property type="match status" value="1"/>
</dbReference>
<comment type="caution">
    <text evidence="3">The sequence shown here is derived from an EMBL/GenBank/DDBJ whole genome shotgun (WGS) entry which is preliminary data.</text>
</comment>
<dbReference type="Gene3D" id="3.40.50.1460">
    <property type="match status" value="1"/>
</dbReference>
<dbReference type="GO" id="GO:0006508">
    <property type="term" value="P:proteolysis"/>
    <property type="evidence" value="ECO:0007669"/>
    <property type="project" value="InterPro"/>
</dbReference>
<organism evidence="3 4">
    <name type="scientific">Armillaria novae-zelandiae</name>
    <dbReference type="NCBI Taxonomy" id="153914"/>
    <lineage>
        <taxon>Eukaryota</taxon>
        <taxon>Fungi</taxon>
        <taxon>Dikarya</taxon>
        <taxon>Basidiomycota</taxon>
        <taxon>Agaricomycotina</taxon>
        <taxon>Agaricomycetes</taxon>
        <taxon>Agaricomycetidae</taxon>
        <taxon>Agaricales</taxon>
        <taxon>Marasmiineae</taxon>
        <taxon>Physalacriaceae</taxon>
        <taxon>Armillaria</taxon>
    </lineage>
</organism>
<dbReference type="InterPro" id="IPR050452">
    <property type="entry name" value="Metacaspase"/>
</dbReference>
<dbReference type="PANTHER" id="PTHR48104">
    <property type="entry name" value="METACASPASE-4"/>
    <property type="match status" value="1"/>
</dbReference>
<keyword evidence="4" id="KW-1185">Reference proteome</keyword>
<gene>
    <name evidence="3" type="ORF">IW261DRAFT_553830</name>
</gene>
<name>A0AA39NZ54_9AGAR</name>
<evidence type="ECO:0000256" key="1">
    <source>
        <dbReference type="ARBA" id="ARBA00009005"/>
    </source>
</evidence>
<dbReference type="InterPro" id="IPR011600">
    <property type="entry name" value="Pept_C14_caspase"/>
</dbReference>
<comment type="similarity">
    <text evidence="1">Belongs to the peptidase C14B family.</text>
</comment>
<proteinExistence type="inferred from homology"/>
<reference evidence="3" key="1">
    <citation type="submission" date="2023-06" db="EMBL/GenBank/DDBJ databases">
        <authorList>
            <consortium name="Lawrence Berkeley National Laboratory"/>
            <person name="Ahrendt S."/>
            <person name="Sahu N."/>
            <person name="Indic B."/>
            <person name="Wong-Bajracharya J."/>
            <person name="Merenyi Z."/>
            <person name="Ke H.-M."/>
            <person name="Monk M."/>
            <person name="Kocsube S."/>
            <person name="Drula E."/>
            <person name="Lipzen A."/>
            <person name="Balint B."/>
            <person name="Henrissat B."/>
            <person name="Andreopoulos B."/>
            <person name="Martin F.M."/>
            <person name="Harder C.B."/>
            <person name="Rigling D."/>
            <person name="Ford K.L."/>
            <person name="Foster G.D."/>
            <person name="Pangilinan J."/>
            <person name="Papanicolaou A."/>
            <person name="Barry K."/>
            <person name="LaButti K."/>
            <person name="Viragh M."/>
            <person name="Koriabine M."/>
            <person name="Yan M."/>
            <person name="Riley R."/>
            <person name="Champramary S."/>
            <person name="Plett K.L."/>
            <person name="Tsai I.J."/>
            <person name="Slot J."/>
            <person name="Sipos G."/>
            <person name="Plett J."/>
            <person name="Nagy L.G."/>
            <person name="Grigoriev I.V."/>
        </authorList>
    </citation>
    <scope>NUCLEOTIDE SEQUENCE</scope>
    <source>
        <strain evidence="3">ICMP 16352</strain>
    </source>
</reference>
<dbReference type="Pfam" id="PF00656">
    <property type="entry name" value="Peptidase_C14"/>
    <property type="match status" value="1"/>
</dbReference>
<dbReference type="AlphaFoldDB" id="A0AA39NZ54"/>
<dbReference type="GO" id="GO:0005737">
    <property type="term" value="C:cytoplasm"/>
    <property type="evidence" value="ECO:0007669"/>
    <property type="project" value="TreeGrafter"/>
</dbReference>
<dbReference type="EMBL" id="JAUEPR010000027">
    <property type="protein sequence ID" value="KAK0474396.1"/>
    <property type="molecule type" value="Genomic_DNA"/>
</dbReference>
<dbReference type="GO" id="GO:0004197">
    <property type="term" value="F:cysteine-type endopeptidase activity"/>
    <property type="evidence" value="ECO:0007669"/>
    <property type="project" value="InterPro"/>
</dbReference>
<sequence length="363" mass="40490">MSSEEDVDVEAAVFQKAEALGMVSAFERLRYLRRQQGNPPAKLEVRPTLPGFPYFVDGSRFYAVLIGIDEYASFPLQGCVSDVRLMEQYLTDLGVPRNRIQLLLGSKEHTSPGDPMYPSRAHIIDTLLGIIDNPEIIHGDNVVIFYAGHGSRYTLEGKCGAKKYVEALCPIDRDTVGDDDKPVPDISDREFNTILKQISQVKGDCITVILDCCYSGGLTRNPLGAGERTFSPTKHATLQDMLIAGDKKLSGPPGYRSISSKDWYSDMSSHVVMAACKDNQFATSKMVEGESGMERYNGIFTESLVRELQSERCTRETTYVDLVHSLDRTHHQTRVVAGEHCNLFGRRESQLSLYRPGIFSVFL</sequence>
<protein>
    <submittedName>
        <fullName evidence="3">Caspase domain-containing protein</fullName>
    </submittedName>
</protein>
<evidence type="ECO:0000259" key="2">
    <source>
        <dbReference type="Pfam" id="PF00656"/>
    </source>
</evidence>
<feature type="domain" description="Peptidase C14 caspase" evidence="2">
    <location>
        <begin position="62"/>
        <end position="323"/>
    </location>
</feature>
<evidence type="ECO:0000313" key="4">
    <source>
        <dbReference type="Proteomes" id="UP001175227"/>
    </source>
</evidence>
<accession>A0AA39NZ54</accession>
<dbReference type="Proteomes" id="UP001175227">
    <property type="component" value="Unassembled WGS sequence"/>
</dbReference>